<dbReference type="OrthoDB" id="153031at2"/>
<evidence type="ECO:0008006" key="4">
    <source>
        <dbReference type="Google" id="ProtNLM"/>
    </source>
</evidence>
<keyword evidence="1" id="KW-0472">Membrane</keyword>
<feature type="transmembrane region" description="Helical" evidence="1">
    <location>
        <begin position="283"/>
        <end position="302"/>
    </location>
</feature>
<protein>
    <recommendedName>
        <fullName evidence="4">DUF3068 domain-containing protein</fullName>
    </recommendedName>
</protein>
<dbReference type="InterPro" id="IPR021424">
    <property type="entry name" value="PorA"/>
</dbReference>
<dbReference type="Pfam" id="PF11271">
    <property type="entry name" value="PorA"/>
    <property type="match status" value="1"/>
</dbReference>
<keyword evidence="1" id="KW-0812">Transmembrane</keyword>
<proteinExistence type="predicted"/>
<accession>A0A1I5C2P3</accession>
<evidence type="ECO:0000313" key="2">
    <source>
        <dbReference type="EMBL" id="SFN81255.1"/>
    </source>
</evidence>
<sequence length="327" mass="34335">MRRARVLGHGLLALGAVLLGAALAVRLFLVPSLVVLPLDQNTVATASATDVTYLDFSTFEEIEGAEADVRVEVEGTPGAAEASDDVAVWSSGTRLTDAGTEGLITASQYTACLDRREAVALDCDAETVDEDPADVQGVTVTFPFGTEQQDYDVWNVTTRQTFPARFVAEDEIEGVAVYRFEQEIPDTVVRSTSVPAALAGATGEGTVEADIVYSNVRTLWVEPTSGVVVSSEESPFTRLVGPDGTEGATILRADIAADPETVAAGAERAVENRDRIALISRTVPLAVAALGLVLVVAGLVLLTRATRGAHRTPQAAQAAREPVSSAQ</sequence>
<keyword evidence="1" id="KW-1133">Transmembrane helix</keyword>
<dbReference type="AlphaFoldDB" id="A0A1I5C2P3"/>
<keyword evidence="3" id="KW-1185">Reference proteome</keyword>
<evidence type="ECO:0000256" key="1">
    <source>
        <dbReference type="SAM" id="Phobius"/>
    </source>
</evidence>
<dbReference type="Proteomes" id="UP000183642">
    <property type="component" value="Unassembled WGS sequence"/>
</dbReference>
<dbReference type="EMBL" id="FOWE01000001">
    <property type="protein sequence ID" value="SFN81255.1"/>
    <property type="molecule type" value="Genomic_DNA"/>
</dbReference>
<name>A0A1I5C2P3_9ACTN</name>
<dbReference type="RefSeq" id="WP_075011540.1">
    <property type="nucleotide sequence ID" value="NZ_FOWE01000001.1"/>
</dbReference>
<gene>
    <name evidence="2" type="ORF">SAMN05660359_00054</name>
</gene>
<organism evidence="2 3">
    <name type="scientific">Geodermatophilus obscurus</name>
    <dbReference type="NCBI Taxonomy" id="1861"/>
    <lineage>
        <taxon>Bacteria</taxon>
        <taxon>Bacillati</taxon>
        <taxon>Actinomycetota</taxon>
        <taxon>Actinomycetes</taxon>
        <taxon>Geodermatophilales</taxon>
        <taxon>Geodermatophilaceae</taxon>
        <taxon>Geodermatophilus</taxon>
    </lineage>
</organism>
<evidence type="ECO:0000313" key="3">
    <source>
        <dbReference type="Proteomes" id="UP000183642"/>
    </source>
</evidence>
<reference evidence="3" key="1">
    <citation type="submission" date="2016-10" db="EMBL/GenBank/DDBJ databases">
        <authorList>
            <person name="Varghese N."/>
            <person name="Submissions S."/>
        </authorList>
    </citation>
    <scope>NUCLEOTIDE SEQUENCE [LARGE SCALE GENOMIC DNA]</scope>
    <source>
        <strain evidence="3">DSM 43161</strain>
    </source>
</reference>